<gene>
    <name evidence="2" type="ORF">DFQ45_106115</name>
</gene>
<feature type="transmembrane region" description="Helical" evidence="1">
    <location>
        <begin position="133"/>
        <end position="156"/>
    </location>
</feature>
<feature type="transmembrane region" description="Helical" evidence="1">
    <location>
        <begin position="21"/>
        <end position="53"/>
    </location>
</feature>
<feature type="transmembrane region" description="Helical" evidence="1">
    <location>
        <begin position="272"/>
        <end position="290"/>
    </location>
</feature>
<dbReference type="AlphaFoldDB" id="A0A4R6TVQ0"/>
<feature type="transmembrane region" description="Helical" evidence="1">
    <location>
        <begin position="420"/>
        <end position="440"/>
    </location>
</feature>
<evidence type="ECO:0000313" key="3">
    <source>
        <dbReference type="Proteomes" id="UP000294575"/>
    </source>
</evidence>
<dbReference type="Proteomes" id="UP000294575">
    <property type="component" value="Unassembled WGS sequence"/>
</dbReference>
<keyword evidence="1" id="KW-1133">Transmembrane helix</keyword>
<feature type="transmembrane region" description="Helical" evidence="1">
    <location>
        <begin position="368"/>
        <end position="389"/>
    </location>
</feature>
<accession>A0A4R6TVQ0</accession>
<feature type="transmembrane region" description="Helical" evidence="1">
    <location>
        <begin position="396"/>
        <end position="414"/>
    </location>
</feature>
<keyword evidence="1" id="KW-0472">Membrane</keyword>
<dbReference type="RefSeq" id="WP_101495899.1">
    <property type="nucleotide sequence ID" value="NZ_LNJZ01000003.1"/>
</dbReference>
<dbReference type="EMBL" id="SNYK01000006">
    <property type="protein sequence ID" value="TDQ37888.1"/>
    <property type="molecule type" value="Genomic_DNA"/>
</dbReference>
<feature type="transmembrane region" description="Helical" evidence="1">
    <location>
        <begin position="163"/>
        <end position="183"/>
    </location>
</feature>
<proteinExistence type="predicted"/>
<comment type="caution">
    <text evidence="2">The sequence shown here is derived from an EMBL/GenBank/DDBJ whole genome shotgun (WGS) entry which is preliminary data.</text>
</comment>
<feature type="transmembrane region" description="Helical" evidence="1">
    <location>
        <begin position="230"/>
        <end position="252"/>
    </location>
</feature>
<dbReference type="InterPro" id="IPR031617">
    <property type="entry name" value="PelG"/>
</dbReference>
<organism evidence="2 3">
    <name type="scientific">Thiopseudomonas denitrificans</name>
    <dbReference type="NCBI Taxonomy" id="1501432"/>
    <lineage>
        <taxon>Bacteria</taxon>
        <taxon>Pseudomonadati</taxon>
        <taxon>Pseudomonadota</taxon>
        <taxon>Gammaproteobacteria</taxon>
        <taxon>Pseudomonadales</taxon>
        <taxon>Pseudomonadaceae</taxon>
        <taxon>Thiopseudomonas</taxon>
    </lineage>
</organism>
<evidence type="ECO:0000313" key="2">
    <source>
        <dbReference type="EMBL" id="TDQ37888.1"/>
    </source>
</evidence>
<feature type="transmembrane region" description="Helical" evidence="1">
    <location>
        <begin position="59"/>
        <end position="84"/>
    </location>
</feature>
<feature type="transmembrane region" description="Helical" evidence="1">
    <location>
        <begin position="189"/>
        <end position="209"/>
    </location>
</feature>
<name>A0A4R6TVQ0_9GAMM</name>
<sequence>MAGLHLQLQKILSRDSFSSTLWAYMYAGINSAGPLILSILGILVLGGISLWAVDRPVHIIQFYVSVTYLFACSLVITGAVQLYFTRYISDRLFDRCQECILPSFNAICLVTTAVTGSLGLILAFTLFRHESALYRMLMLSGFVILSNIWIGVTFLASIKRYGTIIKGFVLGYAVVLLVAYILAGKGLNGLLAGFVTGHFVLLLFLALLIHRDYDSETYISADIFDRKASYPVLILVGLFFNAGVWADKFMFWFSEAGHQVIGPLHASVIYDIPVFIAYLCIIPGMAVLLLRVETEFIQKYDAFYHAVRQGGALGEIRMWRNDMVLAARSCIYDIFKVQAMVVLLIFAFGDKLLNAIGVSSLYFPMLKVDVIGVSLQMVLLGILNFMFYLDKRRHALLLTFLFMFLNIVLTRVSLELGPAYYGYGFGGALLLDVLLGMFLLNGRFEQLEYEVYMLQDNAGTA</sequence>
<evidence type="ECO:0000256" key="1">
    <source>
        <dbReference type="SAM" id="Phobius"/>
    </source>
</evidence>
<keyword evidence="1" id="KW-0812">Transmembrane</keyword>
<reference evidence="2 3" key="1">
    <citation type="submission" date="2019-03" db="EMBL/GenBank/DDBJ databases">
        <title>Genomic Encyclopedia of Type Strains, Phase IV (KMG-IV): sequencing the most valuable type-strain genomes for metagenomic binning, comparative biology and taxonomic classification.</title>
        <authorList>
            <person name="Goeker M."/>
        </authorList>
    </citation>
    <scope>NUCLEOTIDE SEQUENCE [LARGE SCALE GENOMIC DNA]</scope>
    <source>
        <strain evidence="2 3">DSM 28679</strain>
    </source>
</reference>
<keyword evidence="3" id="KW-1185">Reference proteome</keyword>
<protein>
    <submittedName>
        <fullName evidence="2">Putative membrane protein</fullName>
    </submittedName>
</protein>
<feature type="transmembrane region" description="Helical" evidence="1">
    <location>
        <begin position="104"/>
        <end position="127"/>
    </location>
</feature>
<feature type="transmembrane region" description="Helical" evidence="1">
    <location>
        <begin position="325"/>
        <end position="348"/>
    </location>
</feature>
<dbReference type="OrthoDB" id="37830at2"/>
<dbReference type="Pfam" id="PF16933">
    <property type="entry name" value="PelG"/>
    <property type="match status" value="1"/>
</dbReference>